<evidence type="ECO:0000256" key="7">
    <source>
        <dbReference type="ARBA" id="ARBA00022842"/>
    </source>
</evidence>
<comment type="cofactor">
    <cofactor evidence="1">
        <name>Mg(2+)</name>
        <dbReference type="ChEBI" id="CHEBI:18420"/>
    </cofactor>
</comment>
<sequence length="417" mass="46094">MGCFRRRRDGTDKKDADVTTFSLQHLRDQLNLLPIESNYCTSGSSPVDEVVDHDANNMRRLYVHENDRVLIKIVYFGDQTSVGVEYDENGDWHFRPIWAHRAGPRAQIYFHPEHVKAAIVTCGGLCPGINDVIRQIVFSLDVYGVREILGIQHGFKGFVDDQFLPIKMTRKLVQTINMAGGSFLGVSRGCPPLEVIADKLEEWSINMFFIIGGNGSHAGATAIYKFCEKRKLRMVVVGIPKTIDNDIELLDKTFGFDTAVEEAQRAINAAYIEASSAFNGVGIVKLMGRQSGFIAMYATIASGQVDIVLIPEVTFSMDEKWGVLEYMKKRIENNGLCVVVIAEGAGQELVQGAGGKDPSGNPILGDVGKWFTSKVKDFFSKAKVPVDAKYIDPTYMIRALPCNSSDHIVCSILGQNA</sequence>
<keyword evidence="5" id="KW-0418">Kinase</keyword>
<dbReference type="SUPFAM" id="SSF53784">
    <property type="entry name" value="Phosphofructokinase"/>
    <property type="match status" value="1"/>
</dbReference>
<keyword evidence="4" id="KW-0547">Nucleotide-binding</keyword>
<evidence type="ECO:0000256" key="8">
    <source>
        <dbReference type="ARBA" id="ARBA00023152"/>
    </source>
</evidence>
<evidence type="ECO:0000313" key="12">
    <source>
        <dbReference type="Proteomes" id="UP001497512"/>
    </source>
</evidence>
<keyword evidence="2" id="KW-0808">Transferase</keyword>
<dbReference type="EMBL" id="OZ019897">
    <property type="protein sequence ID" value="CAK9227030.1"/>
    <property type="molecule type" value="Genomic_DNA"/>
</dbReference>
<feature type="non-terminal residue" evidence="11">
    <location>
        <position position="1"/>
    </location>
</feature>
<evidence type="ECO:0000256" key="9">
    <source>
        <dbReference type="ARBA" id="ARBA00048070"/>
    </source>
</evidence>
<proteinExistence type="predicted"/>
<evidence type="ECO:0000256" key="6">
    <source>
        <dbReference type="ARBA" id="ARBA00022840"/>
    </source>
</evidence>
<keyword evidence="8" id="KW-0324">Glycolysis</keyword>
<keyword evidence="7" id="KW-0460">Magnesium</keyword>
<dbReference type="InterPro" id="IPR050929">
    <property type="entry name" value="PFKA"/>
</dbReference>
<dbReference type="Gene3D" id="3.40.50.450">
    <property type="match status" value="1"/>
</dbReference>
<keyword evidence="3" id="KW-0479">Metal-binding</keyword>
<dbReference type="Pfam" id="PF00365">
    <property type="entry name" value="PFK"/>
    <property type="match status" value="1"/>
</dbReference>
<dbReference type="InterPro" id="IPR022953">
    <property type="entry name" value="ATP_PFK"/>
</dbReference>
<reference evidence="11" key="1">
    <citation type="submission" date="2024-02" db="EMBL/GenBank/DDBJ databases">
        <authorList>
            <consortium name="ELIXIR-Norway"/>
            <consortium name="Elixir Norway"/>
        </authorList>
    </citation>
    <scope>NUCLEOTIDE SEQUENCE</scope>
</reference>
<evidence type="ECO:0000313" key="11">
    <source>
        <dbReference type="EMBL" id="CAK9227030.1"/>
    </source>
</evidence>
<dbReference type="PIRSF" id="PIRSF000534">
    <property type="entry name" value="PPi_PFK_TP0108"/>
    <property type="match status" value="1"/>
</dbReference>
<gene>
    <name evidence="11" type="ORF">CSSPTR1EN2_LOCUS18535</name>
</gene>
<dbReference type="PANTHER" id="PTHR45770">
    <property type="entry name" value="ATP-DEPENDENT 6-PHOSPHOFRUCTOKINASE 1"/>
    <property type="match status" value="1"/>
</dbReference>
<dbReference type="NCBIfam" id="NF005301">
    <property type="entry name" value="PRK06830.1"/>
    <property type="match status" value="1"/>
</dbReference>
<accession>A0ABP0UPS4</accession>
<protein>
    <recommendedName>
        <fullName evidence="10">Phosphofructokinase domain-containing protein</fullName>
    </recommendedName>
</protein>
<name>A0ABP0UPS4_9BRYO</name>
<organism evidence="11 12">
    <name type="scientific">Sphagnum troendelagicum</name>
    <dbReference type="NCBI Taxonomy" id="128251"/>
    <lineage>
        <taxon>Eukaryota</taxon>
        <taxon>Viridiplantae</taxon>
        <taxon>Streptophyta</taxon>
        <taxon>Embryophyta</taxon>
        <taxon>Bryophyta</taxon>
        <taxon>Sphagnophytina</taxon>
        <taxon>Sphagnopsida</taxon>
        <taxon>Sphagnales</taxon>
        <taxon>Sphagnaceae</taxon>
        <taxon>Sphagnum</taxon>
    </lineage>
</organism>
<dbReference type="InterPro" id="IPR012004">
    <property type="entry name" value="PyroP-dep_PFK_TP0108"/>
</dbReference>
<feature type="domain" description="Phosphofructokinase" evidence="10">
    <location>
        <begin position="117"/>
        <end position="417"/>
    </location>
</feature>
<dbReference type="InterPro" id="IPR035966">
    <property type="entry name" value="PKF_sf"/>
</dbReference>
<keyword evidence="12" id="KW-1185">Reference proteome</keyword>
<dbReference type="Proteomes" id="UP001497512">
    <property type="component" value="Chromosome 5"/>
</dbReference>
<evidence type="ECO:0000259" key="10">
    <source>
        <dbReference type="Pfam" id="PF00365"/>
    </source>
</evidence>
<evidence type="ECO:0000256" key="4">
    <source>
        <dbReference type="ARBA" id="ARBA00022741"/>
    </source>
</evidence>
<dbReference type="PRINTS" id="PR00476">
    <property type="entry name" value="PHFRCTKINASE"/>
</dbReference>
<dbReference type="InterPro" id="IPR000023">
    <property type="entry name" value="Phosphofructokinase_dom"/>
</dbReference>
<evidence type="ECO:0000256" key="2">
    <source>
        <dbReference type="ARBA" id="ARBA00022679"/>
    </source>
</evidence>
<evidence type="ECO:0000256" key="3">
    <source>
        <dbReference type="ARBA" id="ARBA00022723"/>
    </source>
</evidence>
<evidence type="ECO:0000256" key="1">
    <source>
        <dbReference type="ARBA" id="ARBA00001946"/>
    </source>
</evidence>
<keyword evidence="6" id="KW-0067">ATP-binding</keyword>
<comment type="catalytic activity">
    <reaction evidence="9">
        <text>beta-D-fructose 6-phosphate + ATP = beta-D-fructose 1,6-bisphosphate + ADP + H(+)</text>
        <dbReference type="Rhea" id="RHEA:16109"/>
        <dbReference type="ChEBI" id="CHEBI:15378"/>
        <dbReference type="ChEBI" id="CHEBI:30616"/>
        <dbReference type="ChEBI" id="CHEBI:32966"/>
        <dbReference type="ChEBI" id="CHEBI:57634"/>
        <dbReference type="ChEBI" id="CHEBI:456216"/>
        <dbReference type="EC" id="2.7.1.11"/>
    </reaction>
</comment>
<evidence type="ECO:0000256" key="5">
    <source>
        <dbReference type="ARBA" id="ARBA00022777"/>
    </source>
</evidence>